<accession>A0A0H5BWS3</accession>
<comment type="similarity">
    <text evidence="4 13 14">Belongs to the triosephosphate isomerase family.</text>
</comment>
<dbReference type="InterPro" id="IPR020861">
    <property type="entry name" value="Triosephosphate_isomerase_AS"/>
</dbReference>
<evidence type="ECO:0000313" key="15">
    <source>
        <dbReference type="EMBL" id="CEN32123.1"/>
    </source>
</evidence>
<evidence type="ECO:0000256" key="2">
    <source>
        <dbReference type="ARBA" id="ARBA00004742"/>
    </source>
</evidence>
<dbReference type="InterPro" id="IPR000652">
    <property type="entry name" value="Triosephosphate_isomerase"/>
</dbReference>
<evidence type="ECO:0000256" key="11">
    <source>
        <dbReference type="ARBA" id="ARBA00023235"/>
    </source>
</evidence>
<keyword evidence="8 13" id="KW-0312">Gluconeogenesis</keyword>
<dbReference type="NCBIfam" id="TIGR00419">
    <property type="entry name" value="tim"/>
    <property type="match status" value="1"/>
</dbReference>
<comment type="subunit">
    <text evidence="5 13 14">Homodimer.</text>
</comment>
<dbReference type="GO" id="GO:0019563">
    <property type="term" value="P:glycerol catabolic process"/>
    <property type="evidence" value="ECO:0007669"/>
    <property type="project" value="TreeGrafter"/>
</dbReference>
<dbReference type="PANTHER" id="PTHR21139">
    <property type="entry name" value="TRIOSEPHOSPHATE ISOMERASE"/>
    <property type="match status" value="1"/>
</dbReference>
<evidence type="ECO:0000256" key="13">
    <source>
        <dbReference type="HAMAP-Rule" id="MF_00147"/>
    </source>
</evidence>
<evidence type="ECO:0000256" key="4">
    <source>
        <dbReference type="ARBA" id="ARBA00007422"/>
    </source>
</evidence>
<comment type="catalytic activity">
    <reaction evidence="1 13 14">
        <text>D-glyceraldehyde 3-phosphate = dihydroxyacetone phosphate</text>
        <dbReference type="Rhea" id="RHEA:18585"/>
        <dbReference type="ChEBI" id="CHEBI:57642"/>
        <dbReference type="ChEBI" id="CHEBI:59776"/>
        <dbReference type="EC" id="5.3.1.1"/>
    </reaction>
</comment>
<protein>
    <recommendedName>
        <fullName evidence="7 13">Triosephosphate isomerase</fullName>
        <shortName evidence="13">TIM</shortName>
        <shortName evidence="13">TPI</shortName>
        <ecNumber evidence="6 13">5.3.1.1</ecNumber>
    </recommendedName>
    <alternativeName>
        <fullName evidence="13">Triose-phosphate isomerase</fullName>
    </alternativeName>
</protein>
<feature type="active site" description="Electrophile" evidence="13">
    <location>
        <position position="95"/>
    </location>
</feature>
<dbReference type="EC" id="5.3.1.1" evidence="6 13"/>
<feature type="binding site" evidence="13">
    <location>
        <position position="212"/>
    </location>
    <ligand>
        <name>substrate</name>
    </ligand>
</feature>
<organism evidence="15 16">
    <name type="scientific">Candidatus Westeberhardia cardiocondylae</name>
    <dbReference type="NCBI Taxonomy" id="1594731"/>
    <lineage>
        <taxon>Bacteria</taxon>
        <taxon>Pseudomonadati</taxon>
        <taxon>Pseudomonadota</taxon>
        <taxon>Gammaproteobacteria</taxon>
        <taxon>Enterobacterales</taxon>
        <taxon>Enterobacteriaceae</taxon>
        <taxon>ant endosymbionts</taxon>
        <taxon>Candidatus Westeberhardia</taxon>
    </lineage>
</organism>
<comment type="pathway">
    <text evidence="2 13 14">Carbohydrate biosynthesis; gluconeogenesis.</text>
</comment>
<dbReference type="STRING" id="1594731.WEOB_170"/>
<evidence type="ECO:0000256" key="9">
    <source>
        <dbReference type="ARBA" id="ARBA00022490"/>
    </source>
</evidence>
<evidence type="ECO:0000256" key="1">
    <source>
        <dbReference type="ARBA" id="ARBA00000474"/>
    </source>
</evidence>
<feature type="binding site" evidence="13">
    <location>
        <position position="173"/>
    </location>
    <ligand>
        <name>substrate</name>
    </ligand>
</feature>
<evidence type="ECO:0000256" key="5">
    <source>
        <dbReference type="ARBA" id="ARBA00011738"/>
    </source>
</evidence>
<keyword evidence="11 13" id="KW-0413">Isomerase</keyword>
<keyword evidence="16" id="KW-1185">Reference proteome</keyword>
<evidence type="ECO:0000256" key="12">
    <source>
        <dbReference type="ARBA" id="ARBA00055680"/>
    </source>
</evidence>
<gene>
    <name evidence="13 15" type="primary">tpiA</name>
    <name evidence="15" type="ORF">WEOB_170</name>
</gene>
<dbReference type="PROSITE" id="PS00171">
    <property type="entry name" value="TIM_1"/>
    <property type="match status" value="1"/>
</dbReference>
<dbReference type="GO" id="GO:0004807">
    <property type="term" value="F:triose-phosphate isomerase activity"/>
    <property type="evidence" value="ECO:0007669"/>
    <property type="project" value="UniProtKB-UniRule"/>
</dbReference>
<dbReference type="RefSeq" id="WP_281264017.1">
    <property type="nucleotide sequence ID" value="NZ_LN774881.1"/>
</dbReference>
<dbReference type="InterPro" id="IPR013785">
    <property type="entry name" value="Aldolase_TIM"/>
</dbReference>
<sequence length="259" mass="29200">MKNPIIVGNWKLNGSKNMIHEFFTILLKKMNIHTNCKIIITPPMIYLTLVKHYLNKSPIKLGAQNVDIHSSGAFTGEVSPEMLKDIGVEYVIIGHSERRIYHKENEKCIIKKFSATKNAGLKPILCIGENEKENKTNKTKETCILQINTIIDALGIKSLKNTIIAYEPIWAIGKGIFPSPTKVQEIHKHIRLYIEKKDQNISKKISIQYGGSINLKNITDFLSQDDIDGVLIGSASLCAKTFLNIIKHVEKLTSTKIKH</sequence>
<dbReference type="InterPro" id="IPR035990">
    <property type="entry name" value="TIM_sf"/>
</dbReference>
<keyword evidence="9 13" id="KW-0963">Cytoplasm</keyword>
<dbReference type="HAMAP" id="MF_00147_B">
    <property type="entry name" value="TIM_B"/>
    <property type="match status" value="1"/>
</dbReference>
<dbReference type="FunFam" id="3.20.20.70:FF:000020">
    <property type="entry name" value="Triosephosphate isomerase"/>
    <property type="match status" value="1"/>
</dbReference>
<dbReference type="PATRIC" id="fig|1594731.3.peg.159"/>
<evidence type="ECO:0000256" key="3">
    <source>
        <dbReference type="ARBA" id="ARBA00004939"/>
    </source>
</evidence>
<dbReference type="GO" id="GO:0006096">
    <property type="term" value="P:glycolytic process"/>
    <property type="evidence" value="ECO:0007669"/>
    <property type="project" value="UniProtKB-UniRule"/>
</dbReference>
<evidence type="ECO:0000256" key="7">
    <source>
        <dbReference type="ARBA" id="ARBA00019397"/>
    </source>
</evidence>
<name>A0A0H5BWS3_9ENTR</name>
<dbReference type="EMBL" id="LN774881">
    <property type="protein sequence ID" value="CEN32123.1"/>
    <property type="molecule type" value="Genomic_DNA"/>
</dbReference>
<evidence type="ECO:0000256" key="6">
    <source>
        <dbReference type="ARBA" id="ARBA00011940"/>
    </source>
</evidence>
<feature type="active site" description="Proton acceptor" evidence="13">
    <location>
        <position position="167"/>
    </location>
</feature>
<dbReference type="GO" id="GO:0005829">
    <property type="term" value="C:cytosol"/>
    <property type="evidence" value="ECO:0007669"/>
    <property type="project" value="TreeGrafter"/>
</dbReference>
<comment type="subcellular location">
    <subcellularLocation>
        <location evidence="13 14">Cytoplasm</location>
    </subcellularLocation>
</comment>
<feature type="binding site" evidence="13">
    <location>
        <begin position="9"/>
        <end position="11"/>
    </location>
    <ligand>
        <name>substrate</name>
    </ligand>
</feature>
<dbReference type="UniPathway" id="UPA00109">
    <property type="reaction ID" value="UER00189"/>
</dbReference>
<evidence type="ECO:0000313" key="16">
    <source>
        <dbReference type="Proteomes" id="UP000242753"/>
    </source>
</evidence>
<proteinExistence type="inferred from homology"/>
<dbReference type="InterPro" id="IPR022896">
    <property type="entry name" value="TrioseP_Isoase_bac/euk"/>
</dbReference>
<dbReference type="Proteomes" id="UP000242753">
    <property type="component" value="Chromosome I"/>
</dbReference>
<dbReference type="CDD" id="cd00311">
    <property type="entry name" value="TIM"/>
    <property type="match status" value="1"/>
</dbReference>
<dbReference type="GO" id="GO:0046166">
    <property type="term" value="P:glyceraldehyde-3-phosphate biosynthetic process"/>
    <property type="evidence" value="ECO:0007669"/>
    <property type="project" value="TreeGrafter"/>
</dbReference>
<evidence type="ECO:0000256" key="14">
    <source>
        <dbReference type="RuleBase" id="RU363013"/>
    </source>
</evidence>
<dbReference type="Pfam" id="PF00121">
    <property type="entry name" value="TIM"/>
    <property type="match status" value="1"/>
</dbReference>
<evidence type="ECO:0000256" key="10">
    <source>
        <dbReference type="ARBA" id="ARBA00023152"/>
    </source>
</evidence>
<dbReference type="Gene3D" id="3.20.20.70">
    <property type="entry name" value="Aldolase class I"/>
    <property type="match status" value="1"/>
</dbReference>
<dbReference type="KEGG" id="wca:WEOB_170"/>
<dbReference type="AlphaFoldDB" id="A0A0H5BWS3"/>
<evidence type="ECO:0000256" key="8">
    <source>
        <dbReference type="ARBA" id="ARBA00022432"/>
    </source>
</evidence>
<dbReference type="GO" id="GO:0006094">
    <property type="term" value="P:gluconeogenesis"/>
    <property type="evidence" value="ECO:0007669"/>
    <property type="project" value="UniProtKB-UniRule"/>
</dbReference>
<dbReference type="SUPFAM" id="SSF51351">
    <property type="entry name" value="Triosephosphate isomerase (TIM)"/>
    <property type="match status" value="1"/>
</dbReference>
<comment type="function">
    <text evidence="12 13">Involved in the gluconeogenesis. Catalyzes stereospecifically the conversion of dihydroxyacetone phosphate (DHAP) to D-glyceraldehyde-3-phosphate (G3P).</text>
</comment>
<comment type="pathway">
    <text evidence="3">Carbohydrate metabolism; erythritol degradation.</text>
</comment>
<dbReference type="UniPathway" id="UPA00138"/>
<reference evidence="16" key="1">
    <citation type="submission" date="2015-01" db="EMBL/GenBank/DDBJ databases">
        <authorList>
            <person name="Manzano-Marin A."/>
            <person name="Manzano-Marin A."/>
        </authorList>
    </citation>
    <scope>NUCLEOTIDE SEQUENCE [LARGE SCALE GENOMIC DNA]</scope>
    <source>
        <strain evidence="16">obscurior</strain>
    </source>
</reference>
<keyword evidence="10 13" id="KW-0324">Glycolysis</keyword>
<dbReference type="PANTHER" id="PTHR21139:SF42">
    <property type="entry name" value="TRIOSEPHOSPHATE ISOMERASE"/>
    <property type="match status" value="1"/>
</dbReference>
<dbReference type="PROSITE" id="PS51440">
    <property type="entry name" value="TIM_2"/>
    <property type="match status" value="1"/>
</dbReference>
<comment type="pathway">
    <text evidence="13 14">Carbohydrate degradation; glycolysis; D-glyceraldehyde 3-phosphate from glycerone phosphate: step 1/1.</text>
</comment>
<comment type="caution">
    <text evidence="13">Lacks conserved residue(s) required for the propagation of feature annotation.</text>
</comment>